<protein>
    <submittedName>
        <fullName evidence="2">Uncharacterized protein</fullName>
    </submittedName>
</protein>
<evidence type="ECO:0000313" key="2">
    <source>
        <dbReference type="WBParaSite" id="sdigi.contig26.g2097.t1"/>
    </source>
</evidence>
<accession>A0A915PRP8</accession>
<evidence type="ECO:0000313" key="1">
    <source>
        <dbReference type="Proteomes" id="UP000887581"/>
    </source>
</evidence>
<reference evidence="2" key="1">
    <citation type="submission" date="2022-11" db="UniProtKB">
        <authorList>
            <consortium name="WormBaseParasite"/>
        </authorList>
    </citation>
    <scope>IDENTIFICATION</scope>
</reference>
<organism evidence="1 2">
    <name type="scientific">Setaria digitata</name>
    <dbReference type="NCBI Taxonomy" id="48799"/>
    <lineage>
        <taxon>Eukaryota</taxon>
        <taxon>Metazoa</taxon>
        <taxon>Ecdysozoa</taxon>
        <taxon>Nematoda</taxon>
        <taxon>Chromadorea</taxon>
        <taxon>Rhabditida</taxon>
        <taxon>Spirurina</taxon>
        <taxon>Spiruromorpha</taxon>
        <taxon>Filarioidea</taxon>
        <taxon>Setariidae</taxon>
        <taxon>Setaria</taxon>
    </lineage>
</organism>
<name>A0A915PRP8_9BILA</name>
<dbReference type="WBParaSite" id="sdigi.contig26.g2097.t1">
    <property type="protein sequence ID" value="sdigi.contig26.g2097.t1"/>
    <property type="gene ID" value="sdigi.contig26.g2097"/>
</dbReference>
<dbReference type="Proteomes" id="UP000887581">
    <property type="component" value="Unplaced"/>
</dbReference>
<sequence length="95" mass="10904">MEGTDMVRVKRYGFYGGYNSYFGNSPHSVSFKTPFFKIKVKNGFPAGGYGYQPYHIHDPFGGIGYYHPQPYGLNGGFTYPHDSYHYNLHEYGWIG</sequence>
<keyword evidence="1" id="KW-1185">Reference proteome</keyword>
<dbReference type="AlphaFoldDB" id="A0A915PRP8"/>
<proteinExistence type="predicted"/>